<dbReference type="GeneID" id="37030796"/>
<dbReference type="RefSeq" id="XP_025365181.1">
    <property type="nucleotide sequence ID" value="XM_025508973.1"/>
</dbReference>
<evidence type="ECO:0000256" key="3">
    <source>
        <dbReference type="ARBA" id="ARBA00022664"/>
    </source>
</evidence>
<keyword evidence="4" id="KW-0747">Spliceosome</keyword>
<keyword evidence="6" id="KW-0539">Nucleus</keyword>
<evidence type="ECO:0000256" key="1">
    <source>
        <dbReference type="ARBA" id="ARBA00004123"/>
    </source>
</evidence>
<dbReference type="Pfam" id="PF05700">
    <property type="entry name" value="BCAS2"/>
    <property type="match status" value="1"/>
</dbReference>
<dbReference type="PANTHER" id="PTHR13296:SF0">
    <property type="entry name" value="PRE-MRNA-SPLICING FACTOR SPF27"/>
    <property type="match status" value="1"/>
</dbReference>
<gene>
    <name evidence="8" type="ORF">BDZ90DRAFT_277027</name>
</gene>
<dbReference type="Proteomes" id="UP000245884">
    <property type="component" value="Unassembled WGS sequence"/>
</dbReference>
<sequence length="244" mass="27518">MASTSKLPNGSDSVSTATAGQPIEASWSIDLPLSDALPYFDDELDTKPGLASRVQKEVQAEMAKMNMDSQDSRLPPASLYASSAYDEEMQRIASRQEATKAIDMTRFQLAPPAAGLEADDEEWKKAVDNAAAQLMHQETRMTNIELLKKFGANQWRLHNYQQEHLSHRYEDARETQSNRTMRLNRSRRSEQTDAGKKLAALEARWTELISRGLQLEVANIAAEHEVAGLRAEEEALRRELERME</sequence>
<dbReference type="STRING" id="1569628.A0A316UZ48"/>
<evidence type="ECO:0000313" key="9">
    <source>
        <dbReference type="Proteomes" id="UP000245884"/>
    </source>
</evidence>
<evidence type="ECO:0000256" key="6">
    <source>
        <dbReference type="ARBA" id="ARBA00023242"/>
    </source>
</evidence>
<dbReference type="AlphaFoldDB" id="A0A316UZ48"/>
<dbReference type="GO" id="GO:0008380">
    <property type="term" value="P:RNA splicing"/>
    <property type="evidence" value="ECO:0007669"/>
    <property type="project" value="UniProtKB-KW"/>
</dbReference>
<organism evidence="8 9">
    <name type="scientific">Jaminaea rosea</name>
    <dbReference type="NCBI Taxonomy" id="1569628"/>
    <lineage>
        <taxon>Eukaryota</taxon>
        <taxon>Fungi</taxon>
        <taxon>Dikarya</taxon>
        <taxon>Basidiomycota</taxon>
        <taxon>Ustilaginomycotina</taxon>
        <taxon>Exobasidiomycetes</taxon>
        <taxon>Microstromatales</taxon>
        <taxon>Microstromatales incertae sedis</taxon>
        <taxon>Jaminaea</taxon>
    </lineage>
</organism>
<name>A0A316UZ48_9BASI</name>
<keyword evidence="3" id="KW-0507">mRNA processing</keyword>
<comment type="subcellular location">
    <subcellularLocation>
        <location evidence="1">Nucleus</location>
    </subcellularLocation>
</comment>
<reference evidence="8 9" key="1">
    <citation type="journal article" date="2018" name="Mol. Biol. Evol.">
        <title>Broad Genomic Sampling Reveals a Smut Pathogenic Ancestry of the Fungal Clade Ustilaginomycotina.</title>
        <authorList>
            <person name="Kijpornyongpan T."/>
            <person name="Mondo S.J."/>
            <person name="Barry K."/>
            <person name="Sandor L."/>
            <person name="Lee J."/>
            <person name="Lipzen A."/>
            <person name="Pangilinan J."/>
            <person name="LaButti K."/>
            <person name="Hainaut M."/>
            <person name="Henrissat B."/>
            <person name="Grigoriev I.V."/>
            <person name="Spatafora J.W."/>
            <person name="Aime M.C."/>
        </authorList>
    </citation>
    <scope>NUCLEOTIDE SEQUENCE [LARGE SCALE GENOMIC DNA]</scope>
    <source>
        <strain evidence="8 9">MCA 5214</strain>
    </source>
</reference>
<dbReference type="GO" id="GO:0071013">
    <property type="term" value="C:catalytic step 2 spliceosome"/>
    <property type="evidence" value="ECO:0007669"/>
    <property type="project" value="TreeGrafter"/>
</dbReference>
<dbReference type="GO" id="GO:0006397">
    <property type="term" value="P:mRNA processing"/>
    <property type="evidence" value="ECO:0007669"/>
    <property type="project" value="UniProtKB-KW"/>
</dbReference>
<dbReference type="GO" id="GO:0000974">
    <property type="term" value="C:Prp19 complex"/>
    <property type="evidence" value="ECO:0007669"/>
    <property type="project" value="TreeGrafter"/>
</dbReference>
<dbReference type="OrthoDB" id="205794at2759"/>
<evidence type="ECO:0000256" key="2">
    <source>
        <dbReference type="ARBA" id="ARBA00010788"/>
    </source>
</evidence>
<dbReference type="InterPro" id="IPR008409">
    <property type="entry name" value="SPF27"/>
</dbReference>
<feature type="region of interest" description="Disordered" evidence="7">
    <location>
        <begin position="167"/>
        <end position="195"/>
    </location>
</feature>
<evidence type="ECO:0008006" key="10">
    <source>
        <dbReference type="Google" id="ProtNLM"/>
    </source>
</evidence>
<evidence type="ECO:0000256" key="7">
    <source>
        <dbReference type="SAM" id="MobiDB-lite"/>
    </source>
</evidence>
<evidence type="ECO:0000256" key="4">
    <source>
        <dbReference type="ARBA" id="ARBA00022728"/>
    </source>
</evidence>
<protein>
    <recommendedName>
        <fullName evidence="10">Breast carcinoma amplified sequence 2</fullName>
    </recommendedName>
</protein>
<proteinExistence type="inferred from homology"/>
<comment type="similarity">
    <text evidence="2">Belongs to the SPF27 family.</text>
</comment>
<evidence type="ECO:0000256" key="5">
    <source>
        <dbReference type="ARBA" id="ARBA00023187"/>
    </source>
</evidence>
<keyword evidence="5" id="KW-0508">mRNA splicing</keyword>
<keyword evidence="9" id="KW-1185">Reference proteome</keyword>
<dbReference type="GO" id="GO:0071011">
    <property type="term" value="C:precatalytic spliceosome"/>
    <property type="evidence" value="ECO:0007669"/>
    <property type="project" value="TreeGrafter"/>
</dbReference>
<dbReference type="PANTHER" id="PTHR13296">
    <property type="entry name" value="BCAS2 PROTEIN"/>
    <property type="match status" value="1"/>
</dbReference>
<feature type="compositionally biased region" description="Basic and acidic residues" evidence="7">
    <location>
        <begin position="167"/>
        <end position="176"/>
    </location>
</feature>
<accession>A0A316UZ48</accession>
<dbReference type="EMBL" id="KZ819662">
    <property type="protein sequence ID" value="PWN30569.1"/>
    <property type="molecule type" value="Genomic_DNA"/>
</dbReference>
<evidence type="ECO:0000313" key="8">
    <source>
        <dbReference type="EMBL" id="PWN30569.1"/>
    </source>
</evidence>